<name>A0A7U9GR09_PSEFL</name>
<gene>
    <name evidence="1" type="ORF">I1A_000717</name>
</gene>
<sequence>MLKCISGYYPSFSYGGLVADADEGDTVNGRPPYLLEQPYNISSNFVAGRGVQLSLDHGKKPAK</sequence>
<organism evidence="1 2">
    <name type="scientific">Pseudomonas fluorescens R124</name>
    <dbReference type="NCBI Taxonomy" id="743713"/>
    <lineage>
        <taxon>Bacteria</taxon>
        <taxon>Pseudomonadati</taxon>
        <taxon>Pseudomonadota</taxon>
        <taxon>Gammaproteobacteria</taxon>
        <taxon>Pseudomonadales</taxon>
        <taxon>Pseudomonadaceae</taxon>
        <taxon>Pseudomonas</taxon>
    </lineage>
</organism>
<evidence type="ECO:0000313" key="2">
    <source>
        <dbReference type="Proteomes" id="UP000006045"/>
    </source>
</evidence>
<dbReference type="Proteomes" id="UP000006045">
    <property type="component" value="Chromosome"/>
</dbReference>
<protein>
    <submittedName>
        <fullName evidence="1">Uncharacterized protein</fullName>
    </submittedName>
</protein>
<proteinExistence type="predicted"/>
<dbReference type="AlphaFoldDB" id="A0A7U9GR09"/>
<dbReference type="RefSeq" id="WP_003221420.1">
    <property type="nucleotide sequence ID" value="NZ_CM001561.1"/>
</dbReference>
<evidence type="ECO:0000313" key="1">
    <source>
        <dbReference type="EMBL" id="EJZ56409.1"/>
    </source>
</evidence>
<reference evidence="1 2" key="1">
    <citation type="submission" date="2012-08" db="EMBL/GenBank/DDBJ databases">
        <title>The genome of cave-isolated P. fluorescens strain R124 demonstrates phenotypic adaptation to the mineral environment.</title>
        <authorList>
            <person name="Barton M.D."/>
            <person name="Petronio M."/>
            <person name="Giarrizzo J.G."/>
            <person name="Bowling B.V."/>
            <person name="Barton H.A."/>
        </authorList>
    </citation>
    <scope>NUCLEOTIDE SEQUENCE [LARGE SCALE GENOMIC DNA]</scope>
    <source>
        <strain evidence="1 2">R124</strain>
    </source>
</reference>
<accession>A0A7U9GR09</accession>
<dbReference type="EMBL" id="CM001561">
    <property type="protein sequence ID" value="EJZ56409.1"/>
    <property type="molecule type" value="Genomic_DNA"/>
</dbReference>